<proteinExistence type="inferred from homology"/>
<accession>A0ABX6IHS8</accession>
<dbReference type="InterPro" id="IPR006016">
    <property type="entry name" value="UspA"/>
</dbReference>
<feature type="domain" description="UspA" evidence="4">
    <location>
        <begin position="6"/>
        <end position="141"/>
    </location>
</feature>
<dbReference type="Proteomes" id="UP001059836">
    <property type="component" value="Chromosome"/>
</dbReference>
<dbReference type="InterPro" id="IPR006015">
    <property type="entry name" value="Universal_stress_UspA"/>
</dbReference>
<feature type="domain" description="UspA" evidence="4">
    <location>
        <begin position="149"/>
        <end position="290"/>
    </location>
</feature>
<dbReference type="EMBL" id="CP045809">
    <property type="protein sequence ID" value="QHN35222.1"/>
    <property type="molecule type" value="Genomic_DNA"/>
</dbReference>
<dbReference type="PANTHER" id="PTHR46268">
    <property type="entry name" value="STRESS RESPONSE PROTEIN NHAX"/>
    <property type="match status" value="1"/>
</dbReference>
<dbReference type="PRINTS" id="PR01438">
    <property type="entry name" value="UNVRSLSTRESS"/>
</dbReference>
<sequence length="292" mass="30273">MTLDAPIVVAVDGSDQARHALAWAVAAAVREGRQLKVVTVVEAVSDYSGMVLTQDLIDDIYGYAKDLINEGLTTATELAPGIDVTGEVLTGKPALRLREASSRAHLLVVGSRGRGGVKGLLLGSVSADVSAHADCPVVVVPGAFPTTGPVVVGVDGSPAAREAATHAFAAAQELGTSVVAVTTYGSFSGKHFFGTEDRHGDSEATLRRFREEAAETQSVQLAGLREDYPGVAVDSDIATVRPAERIVDRADDAQLIVIGSRGRGGFRGLLLGSNSRAVLQVAPCPVMVVHAD</sequence>
<keyword evidence="2" id="KW-0547">Nucleotide-binding</keyword>
<dbReference type="PANTHER" id="PTHR46268:SF27">
    <property type="entry name" value="UNIVERSAL STRESS PROTEIN RV2623"/>
    <property type="match status" value="1"/>
</dbReference>
<gene>
    <name evidence="5" type="ORF">GII31_10310</name>
</gene>
<dbReference type="RefSeq" id="WP_213249246.1">
    <property type="nucleotide sequence ID" value="NZ_CP045806.1"/>
</dbReference>
<comment type="similarity">
    <text evidence="1">Belongs to the universal stress protein A family.</text>
</comment>
<keyword evidence="3" id="KW-0067">ATP-binding</keyword>
<dbReference type="InterPro" id="IPR014729">
    <property type="entry name" value="Rossmann-like_a/b/a_fold"/>
</dbReference>
<name>A0ABX6IHS8_9ACTN</name>
<dbReference type="CDD" id="cd23659">
    <property type="entry name" value="USP_At3g01520-like"/>
    <property type="match status" value="1"/>
</dbReference>
<evidence type="ECO:0000313" key="6">
    <source>
        <dbReference type="Proteomes" id="UP001059836"/>
    </source>
</evidence>
<evidence type="ECO:0000313" key="5">
    <source>
        <dbReference type="EMBL" id="QHN35222.1"/>
    </source>
</evidence>
<reference evidence="5" key="1">
    <citation type="journal article" date="2021" name="Nat. Microbiol.">
        <title>Cocultivation of an ultrasmall environmental parasitic bacterium with lytic ability against bacteria associated with wastewater foams.</title>
        <authorList>
            <person name="Batinovic S."/>
            <person name="Rose J.J.A."/>
            <person name="Ratcliffe J."/>
            <person name="Seviour R.J."/>
            <person name="Petrovski S."/>
        </authorList>
    </citation>
    <scope>NUCLEOTIDE SEQUENCE</scope>
    <source>
        <strain evidence="5">CON9</strain>
    </source>
</reference>
<evidence type="ECO:0000259" key="4">
    <source>
        <dbReference type="Pfam" id="PF00582"/>
    </source>
</evidence>
<protein>
    <submittedName>
        <fullName evidence="5">Universal stress protein</fullName>
    </submittedName>
</protein>
<evidence type="ECO:0000256" key="3">
    <source>
        <dbReference type="ARBA" id="ARBA00022840"/>
    </source>
</evidence>
<evidence type="ECO:0000256" key="2">
    <source>
        <dbReference type="ARBA" id="ARBA00022741"/>
    </source>
</evidence>
<organism evidence="5 6">
    <name type="scientific">Gordonia pseudamarae</name>
    <dbReference type="NCBI Taxonomy" id="2831662"/>
    <lineage>
        <taxon>Bacteria</taxon>
        <taxon>Bacillati</taxon>
        <taxon>Actinomycetota</taxon>
        <taxon>Actinomycetes</taxon>
        <taxon>Mycobacteriales</taxon>
        <taxon>Gordoniaceae</taxon>
        <taxon>Gordonia</taxon>
    </lineage>
</organism>
<evidence type="ECO:0000256" key="1">
    <source>
        <dbReference type="ARBA" id="ARBA00008791"/>
    </source>
</evidence>
<dbReference type="SUPFAM" id="SSF52402">
    <property type="entry name" value="Adenine nucleotide alpha hydrolases-like"/>
    <property type="match status" value="2"/>
</dbReference>
<keyword evidence="6" id="KW-1185">Reference proteome</keyword>
<dbReference type="Pfam" id="PF00582">
    <property type="entry name" value="Usp"/>
    <property type="match status" value="2"/>
</dbReference>
<dbReference type="Gene3D" id="3.40.50.620">
    <property type="entry name" value="HUPs"/>
    <property type="match status" value="2"/>
</dbReference>